<evidence type="ECO:0000256" key="10">
    <source>
        <dbReference type="ARBA" id="ARBA00023277"/>
    </source>
</evidence>
<comment type="pathway">
    <text evidence="3 11">Carbohydrate metabolism; hexose metabolism.</text>
</comment>
<comment type="caution">
    <text evidence="12">The sequence shown here is derived from an EMBL/GenBank/DDBJ whole genome shotgun (WGS) entry which is preliminary data.</text>
</comment>
<proteinExistence type="inferred from homology"/>
<gene>
    <name evidence="12" type="ORF">IFO69_06550</name>
</gene>
<name>A0ABR9AKQ1_9BACT</name>
<keyword evidence="10 11" id="KW-0119">Carbohydrate metabolism</keyword>
<accession>A0ABR9AKQ1</accession>
<reference evidence="12 13" key="1">
    <citation type="submission" date="2020-09" db="EMBL/GenBank/DDBJ databases">
        <title>Echinicola sp. CAU 1574 isolated from sand of Sido Beach.</title>
        <authorList>
            <person name="Kim W."/>
        </authorList>
    </citation>
    <scope>NUCLEOTIDE SEQUENCE [LARGE SCALE GENOMIC DNA]</scope>
    <source>
        <strain evidence="12 13">CAU 1574</strain>
    </source>
</reference>
<dbReference type="Pfam" id="PF01263">
    <property type="entry name" value="Aldose_epim"/>
    <property type="match status" value="1"/>
</dbReference>
<dbReference type="InterPro" id="IPR018052">
    <property type="entry name" value="Ald1_epimerase_CS"/>
</dbReference>
<evidence type="ECO:0000256" key="7">
    <source>
        <dbReference type="ARBA" id="ARBA00014165"/>
    </source>
</evidence>
<dbReference type="SUPFAM" id="SSF74650">
    <property type="entry name" value="Galactose mutarotase-like"/>
    <property type="match status" value="1"/>
</dbReference>
<evidence type="ECO:0000313" key="12">
    <source>
        <dbReference type="EMBL" id="MBD8488403.1"/>
    </source>
</evidence>
<organism evidence="12 13">
    <name type="scientific">Echinicola arenosa</name>
    <dbReference type="NCBI Taxonomy" id="2774144"/>
    <lineage>
        <taxon>Bacteria</taxon>
        <taxon>Pseudomonadati</taxon>
        <taxon>Bacteroidota</taxon>
        <taxon>Cytophagia</taxon>
        <taxon>Cytophagales</taxon>
        <taxon>Cyclobacteriaceae</taxon>
        <taxon>Echinicola</taxon>
    </lineage>
</organism>
<evidence type="ECO:0000256" key="1">
    <source>
        <dbReference type="ARBA" id="ARBA00001614"/>
    </source>
</evidence>
<comment type="catalytic activity">
    <reaction evidence="1 11">
        <text>alpha-D-glucose = beta-D-glucose</text>
        <dbReference type="Rhea" id="RHEA:10264"/>
        <dbReference type="ChEBI" id="CHEBI:15903"/>
        <dbReference type="ChEBI" id="CHEBI:17925"/>
        <dbReference type="EC" id="5.1.3.3"/>
    </reaction>
</comment>
<keyword evidence="13" id="KW-1185">Reference proteome</keyword>
<comment type="subunit">
    <text evidence="5">Monomer.</text>
</comment>
<dbReference type="InterPro" id="IPR014718">
    <property type="entry name" value="GH-type_carb-bd"/>
</dbReference>
<evidence type="ECO:0000256" key="9">
    <source>
        <dbReference type="ARBA" id="ARBA00023235"/>
    </source>
</evidence>
<dbReference type="NCBIfam" id="NF008277">
    <property type="entry name" value="PRK11055.1"/>
    <property type="match status" value="1"/>
</dbReference>
<keyword evidence="9 11" id="KW-0413">Isomerase</keyword>
<evidence type="ECO:0000256" key="5">
    <source>
        <dbReference type="ARBA" id="ARBA00011245"/>
    </source>
</evidence>
<dbReference type="InterPro" id="IPR011013">
    <property type="entry name" value="Gal_mutarotase_sf_dom"/>
</dbReference>
<dbReference type="Proteomes" id="UP000647133">
    <property type="component" value="Unassembled WGS sequence"/>
</dbReference>
<evidence type="ECO:0000256" key="2">
    <source>
        <dbReference type="ARBA" id="ARBA00001913"/>
    </source>
</evidence>
<dbReference type="PANTHER" id="PTHR10091:SF0">
    <property type="entry name" value="GALACTOSE MUTAROTASE"/>
    <property type="match status" value="1"/>
</dbReference>
<protein>
    <recommendedName>
        <fullName evidence="7 11">Aldose 1-epimerase</fullName>
        <ecNumber evidence="6 11">5.1.3.3</ecNumber>
    </recommendedName>
</protein>
<comment type="similarity">
    <text evidence="4 11">Belongs to the aldose epimerase family.</text>
</comment>
<dbReference type="EMBL" id="JACYTQ010000002">
    <property type="protein sequence ID" value="MBD8488403.1"/>
    <property type="molecule type" value="Genomic_DNA"/>
</dbReference>
<evidence type="ECO:0000256" key="11">
    <source>
        <dbReference type="PIRNR" id="PIRNR005096"/>
    </source>
</evidence>
<dbReference type="EC" id="5.1.3.3" evidence="6 11"/>
<dbReference type="CDD" id="cd09019">
    <property type="entry name" value="galactose_mutarotase_like"/>
    <property type="match status" value="1"/>
</dbReference>
<dbReference type="PROSITE" id="PS00545">
    <property type="entry name" value="ALDOSE_1_EPIMERASE"/>
    <property type="match status" value="1"/>
</dbReference>
<evidence type="ECO:0000256" key="4">
    <source>
        <dbReference type="ARBA" id="ARBA00006206"/>
    </source>
</evidence>
<evidence type="ECO:0000256" key="6">
    <source>
        <dbReference type="ARBA" id="ARBA00013185"/>
    </source>
</evidence>
<evidence type="ECO:0000256" key="3">
    <source>
        <dbReference type="ARBA" id="ARBA00005028"/>
    </source>
</evidence>
<dbReference type="PIRSF" id="PIRSF005096">
    <property type="entry name" value="GALM"/>
    <property type="match status" value="1"/>
</dbReference>
<dbReference type="Gene3D" id="2.70.98.10">
    <property type="match status" value="1"/>
</dbReference>
<dbReference type="PANTHER" id="PTHR10091">
    <property type="entry name" value="ALDOSE-1-EPIMERASE"/>
    <property type="match status" value="1"/>
</dbReference>
<dbReference type="InterPro" id="IPR008183">
    <property type="entry name" value="Aldose_1/G6P_1-epimerase"/>
</dbReference>
<dbReference type="InterPro" id="IPR015443">
    <property type="entry name" value="Aldose_1-epimerase"/>
</dbReference>
<sequence>MSTEKPNHTKIQVEQSVFGKTINGTDVHLFTLSNNYGTKVCVTNYGATMTHLFVPDRQGESTDVVLGFDTFEEYISENYLKANAFMGCTVGRVCNRINRGKIELDGKDYQLAITNGDHHLHGGKIGFDKKIWEAEIVERGVKFTYLSPDGEENYPGNLRVCVTFSLEGESELKISYTAETDKGTVINLTNHSYFNLSGDFSKTILDHDIQANAPFYIPVVAGSIPTGEILSVKGTPFDLLQSKKVKEAVFSDHEQTVIANGLDQTIVFDKNNPGATLYSSESGIEMEVQSSEPGIQLYTANYFDGSVSGKGKIYPKHGGIAMETQHFPDSPNQPHFPSVILRPDERFESYTTFKFSVKK</sequence>
<evidence type="ECO:0000313" key="13">
    <source>
        <dbReference type="Proteomes" id="UP000647133"/>
    </source>
</evidence>
<comment type="cofactor">
    <cofactor evidence="2">
        <name>Ca(2+)</name>
        <dbReference type="ChEBI" id="CHEBI:29108"/>
    </cofactor>
</comment>
<dbReference type="InterPro" id="IPR047215">
    <property type="entry name" value="Galactose_mutarotase-like"/>
</dbReference>
<evidence type="ECO:0000256" key="8">
    <source>
        <dbReference type="ARBA" id="ARBA00022837"/>
    </source>
</evidence>
<dbReference type="RefSeq" id="WP_192009270.1">
    <property type="nucleotide sequence ID" value="NZ_JACYTQ010000002.1"/>
</dbReference>
<keyword evidence="8" id="KW-0106">Calcium</keyword>